<dbReference type="InterPro" id="IPR027463">
    <property type="entry name" value="AcrB_DN_DC_subdom"/>
</dbReference>
<evidence type="ECO:0000313" key="3">
    <source>
        <dbReference type="Proteomes" id="UP000305451"/>
    </source>
</evidence>
<accession>A0A4S2HDA1</accession>
<protein>
    <submittedName>
        <fullName evidence="2">Efflux RND transporter permease subunit</fullName>
    </submittedName>
</protein>
<comment type="caution">
    <text evidence="2">The sequence shown here is derived from an EMBL/GenBank/DDBJ whole genome shotgun (WGS) entry which is preliminary data.</text>
</comment>
<dbReference type="PANTHER" id="PTHR32063">
    <property type="match status" value="1"/>
</dbReference>
<dbReference type="InterPro" id="IPR001036">
    <property type="entry name" value="Acrflvin-R"/>
</dbReference>
<proteinExistence type="predicted"/>
<dbReference type="SUPFAM" id="SSF82866">
    <property type="entry name" value="Multidrug efflux transporter AcrB transmembrane domain"/>
    <property type="match status" value="2"/>
</dbReference>
<dbReference type="Gene3D" id="3.30.2090.10">
    <property type="entry name" value="Multidrug efflux transporter AcrB TolC docking domain, DN and DC subdomains"/>
    <property type="match status" value="2"/>
</dbReference>
<keyword evidence="1" id="KW-0812">Transmembrane</keyword>
<dbReference type="EMBL" id="SRXV01000001">
    <property type="protein sequence ID" value="TGY94025.1"/>
    <property type="molecule type" value="Genomic_DNA"/>
</dbReference>
<dbReference type="GO" id="GO:0042910">
    <property type="term" value="F:xenobiotic transmembrane transporter activity"/>
    <property type="evidence" value="ECO:0007669"/>
    <property type="project" value="TreeGrafter"/>
</dbReference>
<dbReference type="RefSeq" id="WP_135943220.1">
    <property type="nucleotide sequence ID" value="NZ_BMEI01000001.1"/>
</dbReference>
<dbReference type="Proteomes" id="UP000305451">
    <property type="component" value="Unassembled WGS sequence"/>
</dbReference>
<evidence type="ECO:0000256" key="1">
    <source>
        <dbReference type="SAM" id="Phobius"/>
    </source>
</evidence>
<dbReference type="Gene3D" id="3.30.70.1440">
    <property type="entry name" value="Multidrug efflux transporter AcrB pore domain"/>
    <property type="match status" value="1"/>
</dbReference>
<feature type="transmembrane region" description="Helical" evidence="1">
    <location>
        <begin position="470"/>
        <end position="489"/>
    </location>
</feature>
<feature type="transmembrane region" description="Helical" evidence="1">
    <location>
        <begin position="925"/>
        <end position="950"/>
    </location>
</feature>
<dbReference type="PANTHER" id="PTHR32063:SF33">
    <property type="entry name" value="RND SUPERFAMILY EFFLUX PUMP PERMEASE COMPONENT"/>
    <property type="match status" value="1"/>
</dbReference>
<reference evidence="2 3" key="1">
    <citation type="journal article" date="2013" name="Int. J. Syst. Evol. Microbiol.">
        <title>Marinicauda pacifica gen. nov., sp. nov., a prosthecate alphaproteobacterium of the family Hyphomonadaceae isolated from deep seawater.</title>
        <authorList>
            <person name="Zhang X.Y."/>
            <person name="Li G.W."/>
            <person name="Wang C.S."/>
            <person name="Zhang Y.J."/>
            <person name="Xu X.W."/>
            <person name="Li H."/>
            <person name="Liu A."/>
            <person name="Liu C."/>
            <person name="Xie B.B."/>
            <person name="Qin Q.L."/>
            <person name="Xu Z."/>
            <person name="Chen X.L."/>
            <person name="Zhou B.C."/>
            <person name="Zhang Y.Z."/>
        </authorList>
    </citation>
    <scope>NUCLEOTIDE SEQUENCE [LARGE SCALE GENOMIC DNA]</scope>
    <source>
        <strain evidence="2 3">P-1 km-3</strain>
    </source>
</reference>
<feature type="transmembrane region" description="Helical" evidence="1">
    <location>
        <begin position="873"/>
        <end position="892"/>
    </location>
</feature>
<dbReference type="Pfam" id="PF00873">
    <property type="entry name" value="ACR_tran"/>
    <property type="match status" value="1"/>
</dbReference>
<dbReference type="GO" id="GO:0005886">
    <property type="term" value="C:plasma membrane"/>
    <property type="evidence" value="ECO:0007669"/>
    <property type="project" value="TreeGrafter"/>
</dbReference>
<dbReference type="AlphaFoldDB" id="A0A4S2HDA1"/>
<gene>
    <name evidence="2" type="ORF">E5162_01680</name>
</gene>
<dbReference type="SUPFAM" id="SSF82693">
    <property type="entry name" value="Multidrug efflux transporter AcrB pore domain, PN1, PN2, PC1 and PC2 subdomains"/>
    <property type="match status" value="2"/>
</dbReference>
<sequence>MVEHSQDPSTQKGLLAWWARNSVAANLLMVIALVGGIIGFFSMQRENNPGAEFPGATISMSWPGASPQDVEEQIIVRIEEALADLEGIEELTATASEGSARIWVEGESSIDDAWFVDEIERRVNTVNNLPRDAYRPIVQQWRNQDQIAGFAVHGDIDRRELQRIAREIRDEVSIQVPDASLVDIMGTLPEEVAIEVSEENLRRYGLTFSDVAQAISNSSMNVSAGSVRTDLGDVRITARQLADTAEEFEDIVVRQTADGSIIRVGDVAQVSDGLADANLNATFNGQQMVIIAVRSTGNADVITVSEGLEAYMERKNQELPDTVQLSEWWDGADQFNSQLLVIGNSALLGLGLVLVILILFLRPIVAFWVTVGIAVAFAGALMVLPMLGITLNFLSLFAFLIVIGVVVDDAIIVGENIHNRVERGESGLTAAILGVQMVAKPVVFAVITTMMAFAPWMLLSGPEVQFTRQISLVIIAALAFSLIESLLILPAHLAHIGPQKQTGALAPLLKVQAAIADSLTWFARNIYARVLTLAIRQRYATITVFVGVFALSIVLMATGRVPARFMPEIESDLIRVNITLSEGTPWSRTDDIRARLDEAEEEVQAYYRQQFPDERDMIMSRSTLATDGEVRAWINIAPPEDRPGNLPTTEVAQRLREALGPVPDAEEIRFEATLNEQGPAIELAINHPDLDVLRTAAADLKAHLRTYDTAYDIVDNLQTSADELRLSLKPDAQTLGLTLADVTSQVRQAFYGQEAQRLPREGEDVRVMVRYPRELRHSLDAINNLRIRTADGREVPLMAVAEAEFAPGISRIRRRDRQRTVTVSAELTDPDAARDIREDLNENFFPEWRERHPGVSVGAIGEAQGEQEFLQQIMTLQFIMIALMYVLLAVAFGSYWQPLLIMTAIPFAFAGAVFGHLILGVPFALFSSFGIGAAAGIVINDNLVLVDFVNRLRDRGVGAFQALVDGAVQRFRPILLTTVTTFIGILPMIAERSTAAQFLKPMVIALGFAVIFALFLTLLLVPALYAVGVDIRRALVGLWTGHKQPGIGSSYSGHVSTHEEEVDVGHAAGQPAE</sequence>
<keyword evidence="3" id="KW-1185">Reference proteome</keyword>
<dbReference type="Gene3D" id="1.20.1640.10">
    <property type="entry name" value="Multidrug efflux transporter AcrB transmembrane domain"/>
    <property type="match status" value="2"/>
</dbReference>
<dbReference type="PRINTS" id="PR00702">
    <property type="entry name" value="ACRIFLAVINRP"/>
</dbReference>
<dbReference type="Gene3D" id="3.30.70.1320">
    <property type="entry name" value="Multidrug efflux transporter AcrB pore domain like"/>
    <property type="match status" value="1"/>
</dbReference>
<keyword evidence="1" id="KW-0472">Membrane</keyword>
<feature type="transmembrane region" description="Helical" evidence="1">
    <location>
        <begin position="391"/>
        <end position="413"/>
    </location>
</feature>
<feature type="transmembrane region" description="Helical" evidence="1">
    <location>
        <begin position="1002"/>
        <end position="1027"/>
    </location>
</feature>
<feature type="transmembrane region" description="Helical" evidence="1">
    <location>
        <begin position="433"/>
        <end position="458"/>
    </location>
</feature>
<dbReference type="Gene3D" id="3.30.70.1430">
    <property type="entry name" value="Multidrug efflux transporter AcrB pore domain"/>
    <property type="match status" value="2"/>
</dbReference>
<evidence type="ECO:0000313" key="2">
    <source>
        <dbReference type="EMBL" id="TGY94025.1"/>
    </source>
</evidence>
<feature type="transmembrane region" description="Helical" evidence="1">
    <location>
        <begin position="971"/>
        <end position="990"/>
    </location>
</feature>
<feature type="transmembrane region" description="Helical" evidence="1">
    <location>
        <begin position="23"/>
        <end position="41"/>
    </location>
</feature>
<name>A0A4S2HDA1_9PROT</name>
<dbReference type="OrthoDB" id="174266at2"/>
<feature type="transmembrane region" description="Helical" evidence="1">
    <location>
        <begin position="339"/>
        <end position="360"/>
    </location>
</feature>
<organism evidence="2 3">
    <name type="scientific">Marinicauda pacifica</name>
    <dbReference type="NCBI Taxonomy" id="1133559"/>
    <lineage>
        <taxon>Bacteria</taxon>
        <taxon>Pseudomonadati</taxon>
        <taxon>Pseudomonadota</taxon>
        <taxon>Alphaproteobacteria</taxon>
        <taxon>Maricaulales</taxon>
        <taxon>Maricaulaceae</taxon>
        <taxon>Marinicauda</taxon>
    </lineage>
</organism>
<feature type="transmembrane region" description="Helical" evidence="1">
    <location>
        <begin position="366"/>
        <end position="384"/>
    </location>
</feature>
<feature type="transmembrane region" description="Helical" evidence="1">
    <location>
        <begin position="899"/>
        <end position="919"/>
    </location>
</feature>
<dbReference type="SUPFAM" id="SSF82714">
    <property type="entry name" value="Multidrug efflux transporter AcrB TolC docking domain, DN and DC subdomains"/>
    <property type="match status" value="2"/>
</dbReference>
<keyword evidence="1" id="KW-1133">Transmembrane helix</keyword>
<feature type="transmembrane region" description="Helical" evidence="1">
    <location>
        <begin position="539"/>
        <end position="557"/>
    </location>
</feature>